<evidence type="ECO:0000313" key="1">
    <source>
        <dbReference type="EMBL" id="GFC97747.1"/>
    </source>
</evidence>
<gene>
    <name evidence="1" type="ORF">Tci_869717</name>
</gene>
<dbReference type="AlphaFoldDB" id="A0A699SLG7"/>
<comment type="caution">
    <text evidence="1">The sequence shown here is derived from an EMBL/GenBank/DDBJ whole genome shotgun (WGS) entry which is preliminary data.</text>
</comment>
<name>A0A699SLG7_TANCI</name>
<sequence length="74" mass="8286">MEGYKTACSIMPLNFVQPTQPELIQGSKKPEATPAKVVCKQVEYIKSTNSKFVSLSDHSEMWFTADNHAKQSHS</sequence>
<organism evidence="1">
    <name type="scientific">Tanacetum cinerariifolium</name>
    <name type="common">Dalmatian daisy</name>
    <name type="synonym">Chrysanthemum cinerariifolium</name>
    <dbReference type="NCBI Taxonomy" id="118510"/>
    <lineage>
        <taxon>Eukaryota</taxon>
        <taxon>Viridiplantae</taxon>
        <taxon>Streptophyta</taxon>
        <taxon>Embryophyta</taxon>
        <taxon>Tracheophyta</taxon>
        <taxon>Spermatophyta</taxon>
        <taxon>Magnoliopsida</taxon>
        <taxon>eudicotyledons</taxon>
        <taxon>Gunneridae</taxon>
        <taxon>Pentapetalae</taxon>
        <taxon>asterids</taxon>
        <taxon>campanulids</taxon>
        <taxon>Asterales</taxon>
        <taxon>Asteraceae</taxon>
        <taxon>Asteroideae</taxon>
        <taxon>Anthemideae</taxon>
        <taxon>Anthemidinae</taxon>
        <taxon>Tanacetum</taxon>
    </lineage>
</organism>
<accession>A0A699SLG7</accession>
<dbReference type="EMBL" id="BKCJ011167964">
    <property type="protein sequence ID" value="GFC97747.1"/>
    <property type="molecule type" value="Genomic_DNA"/>
</dbReference>
<protein>
    <submittedName>
        <fullName evidence="1">Uncharacterized protein</fullName>
    </submittedName>
</protein>
<proteinExistence type="predicted"/>
<reference evidence="1" key="1">
    <citation type="journal article" date="2019" name="Sci. Rep.">
        <title>Draft genome of Tanacetum cinerariifolium, the natural source of mosquito coil.</title>
        <authorList>
            <person name="Yamashiro T."/>
            <person name="Shiraishi A."/>
            <person name="Satake H."/>
            <person name="Nakayama K."/>
        </authorList>
    </citation>
    <scope>NUCLEOTIDE SEQUENCE</scope>
</reference>